<feature type="compositionally biased region" description="Low complexity" evidence="1">
    <location>
        <begin position="1"/>
        <end position="13"/>
    </location>
</feature>
<evidence type="ECO:0000313" key="3">
    <source>
        <dbReference type="EMBL" id="CAE6431571.1"/>
    </source>
</evidence>
<sequence>MNTSNNTPGTTNNRRSLKDATKDKVTPWESKSTSLMAHPSLRELPTVHDLTGVNIQLQIDSVIIRTHEDRISKFARLNELIQEARNVNPQSDTLTITVPGDRKLAYDFLNTFELLNSWSIDKPSSFKLEILLSAAIISFTYDNPTLLVFCIKQLEGLPLSLGERLDIAHKLDIKSWRESAYQELVKRAKFITKEEATILGTDRFWYIAHMRENHYQYLLGIVFLMLVVVLGLCILCLVLAYVYWPQVPKWEI</sequence>
<evidence type="ECO:0000256" key="2">
    <source>
        <dbReference type="SAM" id="Phobius"/>
    </source>
</evidence>
<proteinExistence type="predicted"/>
<feature type="compositionally biased region" description="Basic and acidic residues" evidence="1">
    <location>
        <begin position="16"/>
        <end position="26"/>
    </location>
</feature>
<keyword evidence="2" id="KW-1133">Transmembrane helix</keyword>
<evidence type="ECO:0008006" key="5">
    <source>
        <dbReference type="Google" id="ProtNLM"/>
    </source>
</evidence>
<accession>A0A8H2XRC6</accession>
<organism evidence="3 4">
    <name type="scientific">Rhizoctonia solani</name>
    <dbReference type="NCBI Taxonomy" id="456999"/>
    <lineage>
        <taxon>Eukaryota</taxon>
        <taxon>Fungi</taxon>
        <taxon>Dikarya</taxon>
        <taxon>Basidiomycota</taxon>
        <taxon>Agaricomycotina</taxon>
        <taxon>Agaricomycetes</taxon>
        <taxon>Cantharellales</taxon>
        <taxon>Ceratobasidiaceae</taxon>
        <taxon>Rhizoctonia</taxon>
    </lineage>
</organism>
<feature type="transmembrane region" description="Helical" evidence="2">
    <location>
        <begin position="217"/>
        <end position="244"/>
    </location>
</feature>
<dbReference type="EMBL" id="CAJMWW010000084">
    <property type="protein sequence ID" value="CAE6431571.1"/>
    <property type="molecule type" value="Genomic_DNA"/>
</dbReference>
<keyword evidence="2" id="KW-0472">Membrane</keyword>
<feature type="region of interest" description="Disordered" evidence="1">
    <location>
        <begin position="1"/>
        <end position="32"/>
    </location>
</feature>
<dbReference type="Proteomes" id="UP000663841">
    <property type="component" value="Unassembled WGS sequence"/>
</dbReference>
<reference evidence="3" key="1">
    <citation type="submission" date="2021-01" db="EMBL/GenBank/DDBJ databases">
        <authorList>
            <person name="Kaushik A."/>
        </authorList>
    </citation>
    <scope>NUCLEOTIDE SEQUENCE</scope>
    <source>
        <strain evidence="3">AG3-T5</strain>
    </source>
</reference>
<dbReference type="AlphaFoldDB" id="A0A8H2XRC6"/>
<name>A0A8H2XRC6_9AGAM</name>
<evidence type="ECO:0000313" key="4">
    <source>
        <dbReference type="Proteomes" id="UP000663841"/>
    </source>
</evidence>
<keyword evidence="2" id="KW-0812">Transmembrane</keyword>
<evidence type="ECO:0000256" key="1">
    <source>
        <dbReference type="SAM" id="MobiDB-lite"/>
    </source>
</evidence>
<gene>
    <name evidence="3" type="ORF">RDB_LOCUS66525</name>
</gene>
<protein>
    <recommendedName>
        <fullName evidence="5">BTB domain-containing protein</fullName>
    </recommendedName>
</protein>
<comment type="caution">
    <text evidence="3">The sequence shown here is derived from an EMBL/GenBank/DDBJ whole genome shotgun (WGS) entry which is preliminary data.</text>
</comment>